<feature type="region of interest" description="Disordered" evidence="3">
    <location>
        <begin position="483"/>
        <end position="557"/>
    </location>
</feature>
<reference evidence="6" key="2">
    <citation type="submission" date="2020-01" db="EMBL/GenBank/DDBJ databases">
        <authorList>
            <person name="Korhonen P.K.K."/>
            <person name="Guangxu M.G."/>
            <person name="Wang T.W."/>
            <person name="Stroehlein A.J.S."/>
            <person name="Young N.D."/>
            <person name="Ang C.-S.A."/>
            <person name="Fernando D.W.F."/>
            <person name="Lu H.L."/>
            <person name="Taylor S.T."/>
            <person name="Ehtesham M.E.M."/>
            <person name="Najaraj S.H.N."/>
            <person name="Harsha G.H.G."/>
            <person name="Madugundu A.M."/>
            <person name="Renuse S.R."/>
            <person name="Holt D.H."/>
            <person name="Pandey A.P."/>
            <person name="Papenfuss A.P."/>
            <person name="Gasser R.B.G."/>
            <person name="Fischer K.F."/>
        </authorList>
    </citation>
    <scope>NUCLEOTIDE SEQUENCE</scope>
    <source>
        <strain evidence="6">SSS_KF_BRIS2020</strain>
    </source>
</reference>
<dbReference type="InterPro" id="IPR051235">
    <property type="entry name" value="CEP152/SHC-Transforming"/>
</dbReference>
<dbReference type="SUPFAM" id="SSF50729">
    <property type="entry name" value="PH domain-like"/>
    <property type="match status" value="1"/>
</dbReference>
<dbReference type="PANTHER" id="PTHR10337">
    <property type="entry name" value="SHC TRANSFORMING PROTEIN"/>
    <property type="match status" value="1"/>
</dbReference>
<dbReference type="FunFam" id="2.30.29.30:FF:000377">
    <property type="entry name" value="Shc transforming protein"/>
    <property type="match status" value="1"/>
</dbReference>
<evidence type="ECO:0000256" key="3">
    <source>
        <dbReference type="SAM" id="MobiDB-lite"/>
    </source>
</evidence>
<feature type="region of interest" description="Disordered" evidence="3">
    <location>
        <begin position="612"/>
        <end position="684"/>
    </location>
</feature>
<dbReference type="SMART" id="SM00462">
    <property type="entry name" value="PTB"/>
    <property type="match status" value="1"/>
</dbReference>
<feature type="region of interest" description="Disordered" evidence="3">
    <location>
        <begin position="211"/>
        <end position="232"/>
    </location>
</feature>
<dbReference type="Gene3D" id="2.30.29.30">
    <property type="entry name" value="Pleckstrin-homology domain (PH domain)/Phosphotyrosine-binding domain (PTB)"/>
    <property type="match status" value="1"/>
</dbReference>
<dbReference type="Gene3D" id="3.30.505.10">
    <property type="entry name" value="SH2 domain"/>
    <property type="match status" value="1"/>
</dbReference>
<dbReference type="PRINTS" id="PR00629">
    <property type="entry name" value="SHCPIDOMAIN"/>
</dbReference>
<evidence type="ECO:0000313" key="8">
    <source>
        <dbReference type="Proteomes" id="UP000070412"/>
    </source>
</evidence>
<dbReference type="InterPro" id="IPR011993">
    <property type="entry name" value="PH-like_dom_sf"/>
</dbReference>
<dbReference type="EMBL" id="WVUK01000050">
    <property type="protein sequence ID" value="KAF7495081.1"/>
    <property type="molecule type" value="Genomic_DNA"/>
</dbReference>
<dbReference type="Pfam" id="PF00640">
    <property type="entry name" value="PID"/>
    <property type="match status" value="1"/>
</dbReference>
<dbReference type="CDD" id="cd01209">
    <property type="entry name" value="PTB_Shc"/>
    <property type="match status" value="1"/>
</dbReference>
<dbReference type="AlphaFoldDB" id="A0A834RG44"/>
<feature type="region of interest" description="Disordered" evidence="3">
    <location>
        <begin position="1000"/>
        <end position="1049"/>
    </location>
</feature>
<feature type="region of interest" description="Disordered" evidence="3">
    <location>
        <begin position="88"/>
        <end position="120"/>
    </location>
</feature>
<organism evidence="6">
    <name type="scientific">Sarcoptes scabiei</name>
    <name type="common">Itch mite</name>
    <name type="synonym">Acarus scabiei</name>
    <dbReference type="NCBI Taxonomy" id="52283"/>
    <lineage>
        <taxon>Eukaryota</taxon>
        <taxon>Metazoa</taxon>
        <taxon>Ecdysozoa</taxon>
        <taxon>Arthropoda</taxon>
        <taxon>Chelicerata</taxon>
        <taxon>Arachnida</taxon>
        <taxon>Acari</taxon>
        <taxon>Acariformes</taxon>
        <taxon>Sarcoptiformes</taxon>
        <taxon>Astigmata</taxon>
        <taxon>Psoroptidia</taxon>
        <taxon>Sarcoptoidea</taxon>
        <taxon>Sarcoptidae</taxon>
        <taxon>Sarcoptinae</taxon>
        <taxon>Sarcoptes</taxon>
    </lineage>
</organism>
<feature type="domain" description="PID" evidence="4">
    <location>
        <begin position="689"/>
        <end position="849"/>
    </location>
</feature>
<dbReference type="PROSITE" id="PS01179">
    <property type="entry name" value="PID"/>
    <property type="match status" value="1"/>
</dbReference>
<dbReference type="Pfam" id="PF00017">
    <property type="entry name" value="SH2"/>
    <property type="match status" value="1"/>
</dbReference>
<feature type="region of interest" description="Disordered" evidence="3">
    <location>
        <begin position="399"/>
        <end position="451"/>
    </location>
</feature>
<feature type="compositionally biased region" description="Polar residues" evidence="3">
    <location>
        <begin position="440"/>
        <end position="451"/>
    </location>
</feature>
<feature type="region of interest" description="Disordered" evidence="3">
    <location>
        <begin position="140"/>
        <end position="163"/>
    </location>
</feature>
<dbReference type="InterPro" id="IPR000980">
    <property type="entry name" value="SH2"/>
</dbReference>
<evidence type="ECO:0000259" key="4">
    <source>
        <dbReference type="PROSITE" id="PS01179"/>
    </source>
</evidence>
<feature type="compositionally biased region" description="Polar residues" evidence="3">
    <location>
        <begin position="547"/>
        <end position="557"/>
    </location>
</feature>
<feature type="compositionally biased region" description="Basic residues" evidence="3">
    <location>
        <begin position="95"/>
        <end position="104"/>
    </location>
</feature>
<accession>A0A834RG44</accession>
<dbReference type="OrthoDB" id="9938362at2759"/>
<dbReference type="EnsemblMetazoa" id="SSS_7089s_mrna">
    <property type="protein sequence ID" value="KAF7495081.1"/>
    <property type="gene ID" value="SSS_7089"/>
</dbReference>
<dbReference type="PROSITE" id="PS50001">
    <property type="entry name" value="SH2"/>
    <property type="match status" value="1"/>
</dbReference>
<keyword evidence="1 2" id="KW-0727">SH2 domain</keyword>
<evidence type="ECO:0000256" key="1">
    <source>
        <dbReference type="ARBA" id="ARBA00022999"/>
    </source>
</evidence>
<proteinExistence type="predicted"/>
<dbReference type="GO" id="GO:0005886">
    <property type="term" value="C:plasma membrane"/>
    <property type="evidence" value="ECO:0007669"/>
    <property type="project" value="TreeGrafter"/>
</dbReference>
<gene>
    <name evidence="6" type="ORF">SSS_7089</name>
</gene>
<sequence length="1133" mass="124450">MLFCLGASVPKEDEYHFLSDNDDDIIDEDDDDDLIVVDLIHHQLDVEDDEAENETDSIELNVEKHENCLNAGKLLQQQSKSRPFHHSFRQLNRNQQRHRRRLFRKSSCSPQDHRLHRNHQHSSFVASTKFVDINSSILSSSSSSAATPISSSTPSSPSIGSSTNNFNNNSSAIINSNSSSSSSTASVLLSKLGPSQITRKLSHLRLLSSTSSSTSSSISATTTPTTFTTKGTEHLQREALRKSNTIIVEEDSQRYIKLPSSFHSKKFQAISNHQLPSVNDYCDFEQQRNSNRIKQNLDKKIDQSDSRISIPPSLAPRNDKIIISNESQRTIVEKETIEKSGEDCKQSDRSLKDCCESNHRSLSSISKSIKTSSSSSSSSSLLSNQSSCCFDKSNDNNANITPPILIPRSANNPPPRPKANKPNRSNMSSTSASSTAIIHSQHQSNLNGASGVKSNTTATLLERNHFDSKIFSPVNTVIERDLQHHHQQQQFDEFSSPKSFDSHQRSVSSKCSPLSTTSSTTTTTARAEAASGATLAVSSSSSISTTNNRQPVTAQSSSLLDLNDLTENDQHHHRSSDEIIGIASKVSNNNVDSKIASDSMKMMMMASSITATSSTNTTMAQPTTSTPSSSSSTSSSSTSSSNTNNNNNNGINHHQNSQHHHHHQQQQFINKPPRGWLHPDSKLSDSEQGVTYTVRYIGCMAVNTSMKALDFQARSLIAKESINRICESAGLKTQDKKRRIDRRIAGMLGDTPNMEHAGVDALLSITTSYLTLTMIESGEILAKHDLPNISFASGGDTDTLDFAAYVAKDSRYERACFVLECEGGRAQEVITTIGQAFELRFNEFLKRNPMTSERLNEATNQINLLKSSNDQFNNLHSSSNLPNQRIEDRDYYNDLPGKIPPDIINMNDGGAKILPIAAPRNKNQSIACNESVGGQHNLIDLGDEISCGTSSSSSLNCTNLSSNNNNSLLSKLILNDPQYVNCVSEKDPFDMQPFNNALAAHASSTSTEEIHNSSVENDPSPMNSNLIKSNCHGSSSLSSSHSNNPSHQIHHQNRMFSSNAFDLSREEWFHGPISRQNSELLVIKDGDFLVRESQQSPGQYVLTGMQGGHRKHLLLVDPEGVVSIISFKIILVN</sequence>
<feature type="compositionally biased region" description="Low complexity" evidence="3">
    <location>
        <begin position="506"/>
        <end position="546"/>
    </location>
</feature>
<dbReference type="InterPro" id="IPR006020">
    <property type="entry name" value="PTB/PI_dom"/>
</dbReference>
<dbReference type="GO" id="GO:0007169">
    <property type="term" value="P:cell surface receptor protein tyrosine kinase signaling pathway"/>
    <property type="evidence" value="ECO:0007669"/>
    <property type="project" value="TreeGrafter"/>
</dbReference>
<feature type="compositionally biased region" description="Low complexity" evidence="3">
    <location>
        <begin position="612"/>
        <end position="655"/>
    </location>
</feature>
<keyword evidence="8" id="KW-1185">Reference proteome</keyword>
<feature type="compositionally biased region" description="Low complexity" evidence="3">
    <location>
        <begin position="1029"/>
        <end position="1047"/>
    </location>
</feature>
<dbReference type="SMART" id="SM00252">
    <property type="entry name" value="SH2"/>
    <property type="match status" value="1"/>
</dbReference>
<evidence type="ECO:0000259" key="5">
    <source>
        <dbReference type="PROSITE" id="PS50001"/>
    </source>
</evidence>
<protein>
    <submittedName>
        <fullName evidence="6">SHC-transforming protein 1</fullName>
    </submittedName>
</protein>
<reference evidence="8" key="1">
    <citation type="journal article" date="2020" name="PLoS Negl. Trop. Dis.">
        <title>High-quality nuclear genome for Sarcoptes scabiei-A critical resource for a neglected parasite.</title>
        <authorList>
            <person name="Korhonen P.K."/>
            <person name="Gasser R.B."/>
            <person name="Ma G."/>
            <person name="Wang T."/>
            <person name="Stroehlein A.J."/>
            <person name="Young N.D."/>
            <person name="Ang C.S."/>
            <person name="Fernando D.D."/>
            <person name="Lu H.C."/>
            <person name="Taylor S."/>
            <person name="Reynolds S.L."/>
            <person name="Mofiz E."/>
            <person name="Najaraj S.H."/>
            <person name="Gowda H."/>
            <person name="Madugundu A."/>
            <person name="Renuse S."/>
            <person name="Holt D."/>
            <person name="Pandey A."/>
            <person name="Papenfuss A.T."/>
            <person name="Fischer K."/>
        </authorList>
    </citation>
    <scope>NUCLEOTIDE SEQUENCE [LARGE SCALE GENOMIC DNA]</scope>
</reference>
<dbReference type="GO" id="GO:0035556">
    <property type="term" value="P:intracellular signal transduction"/>
    <property type="evidence" value="ECO:0007669"/>
    <property type="project" value="InterPro"/>
</dbReference>
<dbReference type="InterPro" id="IPR036860">
    <property type="entry name" value="SH2_dom_sf"/>
</dbReference>
<dbReference type="SUPFAM" id="SSF55550">
    <property type="entry name" value="SH2 domain"/>
    <property type="match status" value="1"/>
</dbReference>
<evidence type="ECO:0000256" key="2">
    <source>
        <dbReference type="PROSITE-ProRule" id="PRU00191"/>
    </source>
</evidence>
<evidence type="ECO:0000313" key="6">
    <source>
        <dbReference type="EMBL" id="KAF7495081.1"/>
    </source>
</evidence>
<dbReference type="InterPro" id="IPR006019">
    <property type="entry name" value="PID_Shc-like"/>
</dbReference>
<dbReference type="Proteomes" id="UP000070412">
    <property type="component" value="Unassembled WGS sequence"/>
</dbReference>
<feature type="compositionally biased region" description="Low complexity" evidence="3">
    <location>
        <begin position="211"/>
        <end position="229"/>
    </location>
</feature>
<feature type="compositionally biased region" description="Polar residues" evidence="3">
    <location>
        <begin position="1002"/>
        <end position="1028"/>
    </location>
</feature>
<evidence type="ECO:0000313" key="7">
    <source>
        <dbReference type="EnsemblMetazoa" id="KAF7495081.1"/>
    </source>
</evidence>
<dbReference type="GO" id="GO:0030971">
    <property type="term" value="F:receptor tyrosine kinase binding"/>
    <property type="evidence" value="ECO:0007669"/>
    <property type="project" value="TreeGrafter"/>
</dbReference>
<feature type="domain" description="SH2" evidence="5">
    <location>
        <begin position="1068"/>
        <end position="1133"/>
    </location>
</feature>
<name>A0A834RG44_SARSC</name>
<reference evidence="7" key="3">
    <citation type="submission" date="2022-06" db="UniProtKB">
        <authorList>
            <consortium name="EnsemblMetazoa"/>
        </authorList>
    </citation>
    <scope>IDENTIFICATION</scope>
</reference>
<feature type="compositionally biased region" description="Low complexity" evidence="3">
    <location>
        <begin position="420"/>
        <end position="438"/>
    </location>
</feature>
<dbReference type="PANTHER" id="PTHR10337:SF11">
    <property type="entry name" value="DSHC PROTEIN"/>
    <property type="match status" value="1"/>
</dbReference>